<feature type="transmembrane region" description="Helical" evidence="1">
    <location>
        <begin position="65"/>
        <end position="85"/>
    </location>
</feature>
<gene>
    <name evidence="2" type="ORF">METZ01_LOCUS311071</name>
</gene>
<keyword evidence="1" id="KW-0472">Membrane</keyword>
<keyword evidence="1" id="KW-1133">Transmembrane helix</keyword>
<dbReference type="EMBL" id="UINC01099160">
    <property type="protein sequence ID" value="SVC58217.1"/>
    <property type="molecule type" value="Genomic_DNA"/>
</dbReference>
<keyword evidence="1" id="KW-0812">Transmembrane</keyword>
<feature type="transmembrane region" description="Helical" evidence="1">
    <location>
        <begin position="106"/>
        <end position="127"/>
    </location>
</feature>
<evidence type="ECO:0008006" key="3">
    <source>
        <dbReference type="Google" id="ProtNLM"/>
    </source>
</evidence>
<name>A0A382ND94_9ZZZZ</name>
<dbReference type="AlphaFoldDB" id="A0A382ND94"/>
<sequence>VTGQAFVGTTKDSGKVVRGSSIQSTPPPLLRGQFLHLVFLATAITLLLVLSNPGPAYWQGIPVSVWFWSALSIPILHQVYVLLCWRLELRSQSVTSRWGLKRGFRIYTIGFFVLFSSRFLSLLLLAVADQASLPMSMGLRWALATPIFLVAGYAMFSVKHYFGFQRAAGIDHFDLAYRTKPMVRDGMFRWTKNAMYTFAIQATWLFGILAASRLAMIVACFQSVYVWVHYFG</sequence>
<proteinExistence type="predicted"/>
<feature type="non-terminal residue" evidence="2">
    <location>
        <position position="1"/>
    </location>
</feature>
<feature type="transmembrane region" description="Helical" evidence="1">
    <location>
        <begin position="139"/>
        <end position="156"/>
    </location>
</feature>
<feature type="transmembrane region" description="Helical" evidence="1">
    <location>
        <begin position="34"/>
        <end position="53"/>
    </location>
</feature>
<protein>
    <recommendedName>
        <fullName evidence="3">NnrU domain-containing protein</fullName>
    </recommendedName>
</protein>
<feature type="transmembrane region" description="Helical" evidence="1">
    <location>
        <begin position="202"/>
        <end position="228"/>
    </location>
</feature>
<evidence type="ECO:0000256" key="1">
    <source>
        <dbReference type="SAM" id="Phobius"/>
    </source>
</evidence>
<feature type="non-terminal residue" evidence="2">
    <location>
        <position position="232"/>
    </location>
</feature>
<accession>A0A382ND94</accession>
<reference evidence="2" key="1">
    <citation type="submission" date="2018-05" db="EMBL/GenBank/DDBJ databases">
        <authorList>
            <person name="Lanie J.A."/>
            <person name="Ng W.-L."/>
            <person name="Kazmierczak K.M."/>
            <person name="Andrzejewski T.M."/>
            <person name="Davidsen T.M."/>
            <person name="Wayne K.J."/>
            <person name="Tettelin H."/>
            <person name="Glass J.I."/>
            <person name="Rusch D."/>
            <person name="Podicherti R."/>
            <person name="Tsui H.-C.T."/>
            <person name="Winkler M.E."/>
        </authorList>
    </citation>
    <scope>NUCLEOTIDE SEQUENCE</scope>
</reference>
<organism evidence="2">
    <name type="scientific">marine metagenome</name>
    <dbReference type="NCBI Taxonomy" id="408172"/>
    <lineage>
        <taxon>unclassified sequences</taxon>
        <taxon>metagenomes</taxon>
        <taxon>ecological metagenomes</taxon>
    </lineage>
</organism>
<evidence type="ECO:0000313" key="2">
    <source>
        <dbReference type="EMBL" id="SVC58217.1"/>
    </source>
</evidence>